<dbReference type="Proteomes" id="UP000233276">
    <property type="component" value="Chromosome"/>
</dbReference>
<accession>A0A2K9E140</accession>
<name>A0A2K9E140_9MICO</name>
<dbReference type="RefSeq" id="WP_101306869.1">
    <property type="nucleotide sequence ID" value="NZ_CP025299.1"/>
</dbReference>
<reference evidence="1 2" key="1">
    <citation type="submission" date="2017-12" db="EMBL/GenBank/DDBJ databases">
        <title>Isolation and characterization of estrogens degradatiion strain Microbacterium hominis SJTG1.</title>
        <authorList>
            <person name="Xiong W."/>
            <person name="Yin C."/>
            <person name="Zheng D."/>
            <person name="Liang R."/>
        </authorList>
    </citation>
    <scope>NUCLEOTIDE SEQUENCE [LARGE SCALE GENOMIC DNA]</scope>
    <source>
        <strain evidence="1 2">SJTG1</strain>
    </source>
</reference>
<evidence type="ECO:0008006" key="3">
    <source>
        <dbReference type="Google" id="ProtNLM"/>
    </source>
</evidence>
<evidence type="ECO:0000313" key="1">
    <source>
        <dbReference type="EMBL" id="AUG30653.1"/>
    </source>
</evidence>
<protein>
    <recommendedName>
        <fullName evidence="3">YdcF family protein</fullName>
    </recommendedName>
</protein>
<dbReference type="AlphaFoldDB" id="A0A2K9E140"/>
<evidence type="ECO:0000313" key="2">
    <source>
        <dbReference type="Proteomes" id="UP000233276"/>
    </source>
</evidence>
<dbReference type="EMBL" id="CP025299">
    <property type="protein sequence ID" value="AUG30653.1"/>
    <property type="molecule type" value="Genomic_DNA"/>
</dbReference>
<proteinExistence type="predicted"/>
<gene>
    <name evidence="1" type="ORF">CXR34_15055</name>
</gene>
<dbReference type="KEGG" id="mhos:CXR34_15055"/>
<sequence>MRLRTRWKVAIAAILGLPLVFAVAGLPVYVFPAQGTASSADVVLILGPATGPRLERAAELKKDGVAKNLLISAFPRPGGTLSDISYCEGRNTVCETPSPATTKGEVSMLQRYALDHDVKKAIILTSMSHVERTRFILAKCYTASEVTVIGVDEPKPLWRWGQEYMYQTAAFVKAWATSCADL</sequence>
<organism evidence="1 2">
    <name type="scientific">Microbacterium hominis</name>
    <dbReference type="NCBI Taxonomy" id="162426"/>
    <lineage>
        <taxon>Bacteria</taxon>
        <taxon>Bacillati</taxon>
        <taxon>Actinomycetota</taxon>
        <taxon>Actinomycetes</taxon>
        <taxon>Micrococcales</taxon>
        <taxon>Microbacteriaceae</taxon>
        <taxon>Microbacterium</taxon>
    </lineage>
</organism>